<dbReference type="InterPro" id="IPR011992">
    <property type="entry name" value="EF-hand-dom_pair"/>
</dbReference>
<reference evidence="4" key="1">
    <citation type="submission" date="2020-05" db="EMBL/GenBank/DDBJ databases">
        <title>Phylogenomic resolution of chytrid fungi.</title>
        <authorList>
            <person name="Stajich J.E."/>
            <person name="Amses K."/>
            <person name="Simmons R."/>
            <person name="Seto K."/>
            <person name="Myers J."/>
            <person name="Bonds A."/>
            <person name="Quandt C.A."/>
            <person name="Barry K."/>
            <person name="Liu P."/>
            <person name="Grigoriev I."/>
            <person name="Longcore J.E."/>
            <person name="James T.Y."/>
        </authorList>
    </citation>
    <scope>NUCLEOTIDE SEQUENCE</scope>
    <source>
        <strain evidence="4">PLAUS21</strain>
    </source>
</reference>
<dbReference type="Gene3D" id="1.10.238.220">
    <property type="match status" value="1"/>
</dbReference>
<dbReference type="PROSITE" id="PS50222">
    <property type="entry name" value="EF_HAND_2"/>
    <property type="match status" value="1"/>
</dbReference>
<dbReference type="Gene3D" id="1.10.238.10">
    <property type="entry name" value="EF-hand"/>
    <property type="match status" value="1"/>
</dbReference>
<dbReference type="GO" id="GO:0000159">
    <property type="term" value="C:protein phosphatase type 2A complex"/>
    <property type="evidence" value="ECO:0007669"/>
    <property type="project" value="TreeGrafter"/>
</dbReference>
<evidence type="ECO:0000259" key="3">
    <source>
        <dbReference type="PROSITE" id="PS50222"/>
    </source>
</evidence>
<feature type="region of interest" description="Disordered" evidence="2">
    <location>
        <begin position="531"/>
        <end position="551"/>
    </location>
</feature>
<dbReference type="Proteomes" id="UP001210925">
    <property type="component" value="Unassembled WGS sequence"/>
</dbReference>
<organism evidence="4 5">
    <name type="scientific">Boothiomyces macroporosus</name>
    <dbReference type="NCBI Taxonomy" id="261099"/>
    <lineage>
        <taxon>Eukaryota</taxon>
        <taxon>Fungi</taxon>
        <taxon>Fungi incertae sedis</taxon>
        <taxon>Chytridiomycota</taxon>
        <taxon>Chytridiomycota incertae sedis</taxon>
        <taxon>Chytridiomycetes</taxon>
        <taxon>Rhizophydiales</taxon>
        <taxon>Terramycetaceae</taxon>
        <taxon>Boothiomyces</taxon>
    </lineage>
</organism>
<sequence length="551" mass="63103">MNPAIQPEPIQPNQNKLFAGLFQQWLSNPDSQTFILNQIETIDQDLGKEYQEKVVDGVKFLMQNISDLVLEKEDLKVSPKPGELVPPKSPNRRKIAMEDNCLSTTGIPVEKKIHHIAEVLKTDSGIHLNEDITSPAPVIPKFHFPYGKSTGSFDVKELEKQVKPLFDLNAKGLGEREFLKVTEAIGVCKYLNAALFRKVSVGADVARFDTFIEYWKSTTLKYHTSEGIAFNIMKQENSNHLVAADLFATVQVETVITRLFYEKMNNTNPKMSFTEFKKAGFLKSLSKLEGTADINTFWELDRDHDMIINLPSLMRYDGGAMTSAILTRVMQGCGKPLAKGQNSCVMTYEDFIWFIFAVEDKRTPQAIEYWFRCLDLDGDGVISLYELTHFYNDQLERMKCSRISDEWKINDFICSLIDLVKPKNPNYFTLLDLKKSGSAPLFFDMIFDLRKYDSHIRRIDPVFRELDDMICEENGVPVKLEGFQKFAFRAYQILSEEESQSGNADDVMDDFEYTGLAVDTDLDIEWDENVESTWESTEDDDEKPESHTIVL</sequence>
<dbReference type="InterPro" id="IPR002048">
    <property type="entry name" value="EF_hand_dom"/>
</dbReference>
<dbReference type="EMBL" id="JADGKB010000005">
    <property type="protein sequence ID" value="KAJ3261598.1"/>
    <property type="molecule type" value="Genomic_DNA"/>
</dbReference>
<dbReference type="AlphaFoldDB" id="A0AAD5UM33"/>
<keyword evidence="1" id="KW-0106">Calcium</keyword>
<proteinExistence type="predicted"/>
<name>A0AAD5UM33_9FUNG</name>
<dbReference type="SUPFAM" id="SSF47473">
    <property type="entry name" value="EF-hand"/>
    <property type="match status" value="1"/>
</dbReference>
<evidence type="ECO:0000313" key="4">
    <source>
        <dbReference type="EMBL" id="KAJ3261598.1"/>
    </source>
</evidence>
<gene>
    <name evidence="4" type="primary">PPP2R3A</name>
    <name evidence="4" type="ORF">HK103_005436</name>
</gene>
<evidence type="ECO:0000256" key="1">
    <source>
        <dbReference type="ARBA" id="ARBA00022837"/>
    </source>
</evidence>
<dbReference type="PROSITE" id="PS00018">
    <property type="entry name" value="EF_HAND_1"/>
    <property type="match status" value="1"/>
</dbReference>
<comment type="caution">
    <text evidence="4">The sequence shown here is derived from an EMBL/GenBank/DDBJ whole genome shotgun (WGS) entry which is preliminary data.</text>
</comment>
<accession>A0AAD5UM33</accession>
<protein>
    <submittedName>
        <fullName evidence="4">Serine/threonine-protein phosphatase 2A regulatory subunit B'' subunit alpha</fullName>
    </submittedName>
</protein>
<dbReference type="GO" id="GO:0019888">
    <property type="term" value="F:protein phosphatase regulator activity"/>
    <property type="evidence" value="ECO:0007669"/>
    <property type="project" value="TreeGrafter"/>
</dbReference>
<dbReference type="PANTHER" id="PTHR14095:SF0">
    <property type="entry name" value="MIP22305P"/>
    <property type="match status" value="1"/>
</dbReference>
<evidence type="ECO:0000313" key="5">
    <source>
        <dbReference type="Proteomes" id="UP001210925"/>
    </source>
</evidence>
<dbReference type="PANTHER" id="PTHR14095">
    <property type="entry name" value="PHOSPHATASE 2A REGULATORY SUBUNIT-RELATED"/>
    <property type="match status" value="1"/>
</dbReference>
<dbReference type="InterPro" id="IPR018247">
    <property type="entry name" value="EF_Hand_1_Ca_BS"/>
</dbReference>
<feature type="compositionally biased region" description="Acidic residues" evidence="2">
    <location>
        <begin position="531"/>
        <end position="543"/>
    </location>
</feature>
<feature type="domain" description="EF-hand" evidence="3">
    <location>
        <begin position="362"/>
        <end position="397"/>
    </location>
</feature>
<evidence type="ECO:0000256" key="2">
    <source>
        <dbReference type="SAM" id="MobiDB-lite"/>
    </source>
</evidence>
<keyword evidence="5" id="KW-1185">Reference proteome</keyword>
<dbReference type="GO" id="GO:0005509">
    <property type="term" value="F:calcium ion binding"/>
    <property type="evidence" value="ECO:0007669"/>
    <property type="project" value="InterPro"/>
</dbReference>
<dbReference type="Gene3D" id="1.10.238.230">
    <property type="match status" value="1"/>
</dbReference>